<comment type="caution">
    <text evidence="3">The sequence shown here is derived from an EMBL/GenBank/DDBJ whole genome shotgun (WGS) entry which is preliminary data.</text>
</comment>
<reference evidence="3 4" key="1">
    <citation type="journal article" date="2009" name="Int. J. Syst. Evol. Microbiol.">
        <title>Nocardioides caeni sp. nov., isolated from wastewater.</title>
        <authorList>
            <person name="Yoon J.H."/>
            <person name="Kang S.J."/>
            <person name="Park S."/>
            <person name="Kim W."/>
            <person name="Oh T.K."/>
        </authorList>
    </citation>
    <scope>NUCLEOTIDE SEQUENCE [LARGE SCALE GENOMIC DNA]</scope>
    <source>
        <strain evidence="3 4">DSM 23134</strain>
    </source>
</reference>
<keyword evidence="4" id="KW-1185">Reference proteome</keyword>
<evidence type="ECO:0000313" key="4">
    <source>
        <dbReference type="Proteomes" id="UP000307087"/>
    </source>
</evidence>
<feature type="compositionally biased region" description="Low complexity" evidence="1">
    <location>
        <begin position="36"/>
        <end position="47"/>
    </location>
</feature>
<dbReference type="EMBL" id="STGW01000012">
    <property type="protein sequence ID" value="THV09875.1"/>
    <property type="molecule type" value="Genomic_DNA"/>
</dbReference>
<dbReference type="Proteomes" id="UP000307087">
    <property type="component" value="Unassembled WGS sequence"/>
</dbReference>
<feature type="region of interest" description="Disordered" evidence="1">
    <location>
        <begin position="33"/>
        <end position="52"/>
    </location>
</feature>
<evidence type="ECO:0000256" key="1">
    <source>
        <dbReference type="SAM" id="MobiDB-lite"/>
    </source>
</evidence>
<gene>
    <name evidence="3" type="ORF">E9934_15210</name>
</gene>
<proteinExistence type="predicted"/>
<evidence type="ECO:0000256" key="2">
    <source>
        <dbReference type="SAM" id="SignalP"/>
    </source>
</evidence>
<accession>A0A4S8N269</accession>
<protein>
    <submittedName>
        <fullName evidence="3">DUF3558 domain-containing protein</fullName>
    </submittedName>
</protein>
<feature type="signal peptide" evidence="2">
    <location>
        <begin position="1"/>
        <end position="25"/>
    </location>
</feature>
<dbReference type="OrthoDB" id="3786549at2"/>
<sequence>MTTLISRAGTVLGASLLAVSLVACGAEDGGMQRMPSTGAAGSGAATSEPEPDEHAAVEPCSLLSDDERAEIIGRPEISYVSQGLAPSDTHLFECALIEPEESLALIRFGYATVPDPGFEESVDYDVETGARLTELEKVGDRALVVRDSYQLDAWATLGDYTVFISSSWHEADDDTLTALLQSMLDKTVPGMLEHPVLLPEACPSPTSQRIVTAVGTVQRAAGSADERHLQCQYASARKTLHLGSYPSTRDYIRLKTGPNAPYAGLASEDRERLVYQRGAVTMLTSSDVGPYSFTYLERPPQVITANLSSTYRFRTSPGYPHFDMPAFRSLDRWWALAQIARLRA</sequence>
<feature type="chain" id="PRO_5020589049" evidence="2">
    <location>
        <begin position="26"/>
        <end position="344"/>
    </location>
</feature>
<keyword evidence="2" id="KW-0732">Signal</keyword>
<dbReference type="PROSITE" id="PS51257">
    <property type="entry name" value="PROKAR_LIPOPROTEIN"/>
    <property type="match status" value="1"/>
</dbReference>
<evidence type="ECO:0000313" key="3">
    <source>
        <dbReference type="EMBL" id="THV09875.1"/>
    </source>
</evidence>
<dbReference type="RefSeq" id="WP_136563753.1">
    <property type="nucleotide sequence ID" value="NZ_STGW01000012.1"/>
</dbReference>
<organism evidence="3 4">
    <name type="scientific">Nocardioides caeni</name>
    <dbReference type="NCBI Taxonomy" id="574700"/>
    <lineage>
        <taxon>Bacteria</taxon>
        <taxon>Bacillati</taxon>
        <taxon>Actinomycetota</taxon>
        <taxon>Actinomycetes</taxon>
        <taxon>Propionibacteriales</taxon>
        <taxon>Nocardioidaceae</taxon>
        <taxon>Nocardioides</taxon>
    </lineage>
</organism>
<name>A0A4S8N269_9ACTN</name>
<dbReference type="AlphaFoldDB" id="A0A4S8N269"/>